<proteinExistence type="inferred from homology"/>
<keyword evidence="2" id="KW-0732">Signal</keyword>
<gene>
    <name evidence="7" type="ORF">CDN99_23140</name>
</gene>
<accession>A0A246IY91</accession>
<feature type="region of interest" description="Disordered" evidence="4">
    <location>
        <begin position="488"/>
        <end position="511"/>
    </location>
</feature>
<dbReference type="GO" id="GO:0006508">
    <property type="term" value="P:proteolysis"/>
    <property type="evidence" value="ECO:0007669"/>
    <property type="project" value="UniProtKB-KW"/>
</dbReference>
<dbReference type="Pfam" id="PF08386">
    <property type="entry name" value="Abhydrolase_4"/>
    <property type="match status" value="1"/>
</dbReference>
<dbReference type="EMBL" id="NIOF01000014">
    <property type="protein sequence ID" value="OWQ85162.1"/>
    <property type="molecule type" value="Genomic_DNA"/>
</dbReference>
<reference evidence="7 8" key="1">
    <citation type="journal article" date="2008" name="Int. J. Syst. Evol. Microbiol.">
        <title>Description of Roseateles aquatilis sp. nov. and Roseateles terrae sp. nov., in the class Betaproteobacteria, and emended description of the genus Roseateles.</title>
        <authorList>
            <person name="Gomila M."/>
            <person name="Bowien B."/>
            <person name="Falsen E."/>
            <person name="Moore E.R."/>
            <person name="Lalucat J."/>
        </authorList>
    </citation>
    <scope>NUCLEOTIDE SEQUENCE [LARGE SCALE GENOMIC DNA]</scope>
    <source>
        <strain evidence="7 8">CCUG 48205</strain>
    </source>
</reference>
<dbReference type="Proteomes" id="UP000197468">
    <property type="component" value="Unassembled WGS sequence"/>
</dbReference>
<sequence>MLATTALCASAASAADGGAASATGATSAASTASADGLASLTACRVDGVPTEVQCGSIRRPLDPARPTGTQIDIHFVVVRALARNKFPDPVLLLAGGPGQSAVALTGMVLPRLSRLNYRRDLVFVDQRGTGRSAPLVCPDNSDKPLEELVQPGARLRLLDQCRTQLERLPHGDLRFYTTTIAMQDMDAVRAALGVEQWNLVGASYGTRAGLEYQRQFPQRVRRAVIDGVAPPDMVLPVSFSRDVQAALDGVIDACAKETACNARFPALRTEWQGLLKSLPRKVTFTHPVTGRSEDVTLTREALLGMVRPPLYAPATAAALPAALHEAAQGRFDAVAGLAGQLGGGSRATRIAEGMHFSVICAEDAPRITQSTEAPAADFGTLDSDLYSSVCRQWPRGEVPAAFYTLPVSKTPVLLVSGGADPATPPRHATRVAQALGAQAVHVVVPQAGHGVALTLACMRDVVYRFIDAPKDADALRVDTACATRIPRPPAFLPPTPATVSAAASAARESNR</sequence>
<dbReference type="Gene3D" id="3.40.50.1820">
    <property type="entry name" value="alpha/beta hydrolase"/>
    <property type="match status" value="1"/>
</dbReference>
<dbReference type="PRINTS" id="PR00793">
    <property type="entry name" value="PROAMNOPTASE"/>
</dbReference>
<name>A0A246IY91_9BURK</name>
<dbReference type="SUPFAM" id="SSF53474">
    <property type="entry name" value="alpha/beta-Hydrolases"/>
    <property type="match status" value="1"/>
</dbReference>
<dbReference type="PANTHER" id="PTHR43248:SF29">
    <property type="entry name" value="TRIPEPTIDYL AMINOPEPTIDASE"/>
    <property type="match status" value="1"/>
</dbReference>
<comment type="caution">
    <text evidence="7">The sequence shown here is derived from an EMBL/GenBank/DDBJ whole genome shotgun (WGS) entry which is preliminary data.</text>
</comment>
<dbReference type="PANTHER" id="PTHR43248">
    <property type="entry name" value="2-SUCCINYL-6-HYDROXY-2,4-CYCLOHEXADIENE-1-CARBOXYLATE SYNTHASE"/>
    <property type="match status" value="1"/>
</dbReference>
<dbReference type="InterPro" id="IPR051601">
    <property type="entry name" value="Serine_prot/Carboxylest_S33"/>
</dbReference>
<evidence type="ECO:0000259" key="6">
    <source>
        <dbReference type="Pfam" id="PF08386"/>
    </source>
</evidence>
<comment type="similarity">
    <text evidence="1">Belongs to the peptidase S33 family.</text>
</comment>
<keyword evidence="3" id="KW-0378">Hydrolase</keyword>
<dbReference type="Pfam" id="PF00561">
    <property type="entry name" value="Abhydrolase_1"/>
    <property type="match status" value="1"/>
</dbReference>
<dbReference type="InterPro" id="IPR002410">
    <property type="entry name" value="Peptidase_S33"/>
</dbReference>
<evidence type="ECO:0000259" key="5">
    <source>
        <dbReference type="Pfam" id="PF00561"/>
    </source>
</evidence>
<evidence type="ECO:0000256" key="2">
    <source>
        <dbReference type="ARBA" id="ARBA00022729"/>
    </source>
</evidence>
<evidence type="ECO:0000256" key="4">
    <source>
        <dbReference type="SAM" id="MobiDB-lite"/>
    </source>
</evidence>
<organism evidence="7 8">
    <name type="scientific">Roseateles aquatilis</name>
    <dbReference type="NCBI Taxonomy" id="431061"/>
    <lineage>
        <taxon>Bacteria</taxon>
        <taxon>Pseudomonadati</taxon>
        <taxon>Pseudomonadota</taxon>
        <taxon>Betaproteobacteria</taxon>
        <taxon>Burkholderiales</taxon>
        <taxon>Sphaerotilaceae</taxon>
        <taxon>Roseateles</taxon>
    </lineage>
</organism>
<dbReference type="InterPro" id="IPR000073">
    <property type="entry name" value="AB_hydrolase_1"/>
</dbReference>
<dbReference type="InterPro" id="IPR029058">
    <property type="entry name" value="AB_hydrolase_fold"/>
</dbReference>
<dbReference type="GO" id="GO:0008233">
    <property type="term" value="F:peptidase activity"/>
    <property type="evidence" value="ECO:0007669"/>
    <property type="project" value="UniProtKB-KW"/>
</dbReference>
<evidence type="ECO:0000256" key="1">
    <source>
        <dbReference type="ARBA" id="ARBA00010088"/>
    </source>
</evidence>
<evidence type="ECO:0000313" key="7">
    <source>
        <dbReference type="EMBL" id="OWQ85162.1"/>
    </source>
</evidence>
<feature type="compositionally biased region" description="Low complexity" evidence="4">
    <location>
        <begin position="497"/>
        <end position="511"/>
    </location>
</feature>
<dbReference type="AlphaFoldDB" id="A0A246IY91"/>
<dbReference type="InterPro" id="IPR013595">
    <property type="entry name" value="Pept_S33_TAP-like_C"/>
</dbReference>
<feature type="domain" description="AB hydrolase-1" evidence="5">
    <location>
        <begin position="89"/>
        <end position="231"/>
    </location>
</feature>
<protein>
    <submittedName>
        <fullName evidence="7">Cysteine protease</fullName>
    </submittedName>
</protein>
<evidence type="ECO:0000256" key="3">
    <source>
        <dbReference type="ARBA" id="ARBA00022801"/>
    </source>
</evidence>
<feature type="domain" description="Peptidase S33 tripeptidyl aminopeptidase-like C-terminal" evidence="6">
    <location>
        <begin position="385"/>
        <end position="470"/>
    </location>
</feature>
<keyword evidence="7" id="KW-0645">Protease</keyword>
<evidence type="ECO:0000313" key="8">
    <source>
        <dbReference type="Proteomes" id="UP000197468"/>
    </source>
</evidence>
<keyword evidence="8" id="KW-1185">Reference proteome</keyword>